<feature type="region of interest" description="Disordered" evidence="1">
    <location>
        <begin position="496"/>
        <end position="519"/>
    </location>
</feature>
<dbReference type="AlphaFoldDB" id="A0A9Q0R1L7"/>
<dbReference type="Proteomes" id="UP001141806">
    <property type="component" value="Unassembled WGS sequence"/>
</dbReference>
<evidence type="ECO:0000313" key="3">
    <source>
        <dbReference type="Proteomes" id="UP001141806"/>
    </source>
</evidence>
<feature type="compositionally biased region" description="Basic and acidic residues" evidence="1">
    <location>
        <begin position="250"/>
        <end position="265"/>
    </location>
</feature>
<sequence length="937" mass="103770">MEFSAELKNGSRHQHMSRVAKEKIPLYLANNSVKLRDELKIEKFSNQSNKDLHCRTKQERVPYKVRRDDDHMLLISSKSLHNHKKLQTNNVATQNDELVKHMSNLPFYLQHVERKTNLQEQALNFGVLDWGRLEKWKYNKKQITNRSTTYDPSASNSLSSLTTVGSSTLSGRGHCRSSAHQRKQSHSSFSNLKSPNDEANQSGKSTKGNVSDLQGTRTAPKSSSFGKFLVAEQSLCQNSNMKLQKKHKRKDSDPKIIPEKKTSSSRSKDCAISFCPKGEMKVPDGESERRAEQLRQLTFNLPDNPCPGRHKNIILILPTDCSRNSSSGIFKRAEPPTSVDVRSAEANCKSFSDCLRHKEEVHLADIYSDVPYSCPLLCRVEGSQESDMKLADSLCAQGTEVPSDACGLAVTPDVVPNEKDSDVEENKPSSSITVEPLYRLDPKAAEVKNLLPNHQPSIGLGRISRSFSFKGISTIPQLRSSYVTAKSGPVRSDVLACSDDSARDKPNANTRGRSSPLRRLLDPLLKPKAGNCPEPLLKESMSNHRACKSSDGHLDSSTVHSVKRNLNLSSCGSVNADDSRPSEKHVESTMHALMQVTVKNGLPLFTFVVDSATDVLAATITKASTTMKESHNWVYTIYTVREVKKKSGRWVNQGSKGKNHGYASTVVGQMKVSLSQCPMLNRDNFKDHFQVREFVLFGVELRPADQEILDFHPSSELAAIVVKLPEENLGNFRNKDLLDMGLSSYTPEGRCLCNTGENLESEHIAGTERVTSTVVVLPSGLHSLPSTGMPSSLVDRWKSGGSCDCGGWDMGCKLRILSNQGQCSENFISYKASSTSDRFDLFIQGGSEQNKPVFSLVPFEKGIYSVDFHGSLTLLQAFSICLAVISNRKPYDPLEVSNMFEAKGPHDTMSIENDRINAHAEVEHASYVPPLSPVGRI</sequence>
<evidence type="ECO:0000256" key="1">
    <source>
        <dbReference type="SAM" id="MobiDB-lite"/>
    </source>
</evidence>
<dbReference type="PANTHER" id="PTHR31390">
    <property type="entry name" value="EXPRESSED PROTEIN"/>
    <property type="match status" value="1"/>
</dbReference>
<feature type="compositionally biased region" description="Basic residues" evidence="1">
    <location>
        <begin position="173"/>
        <end position="185"/>
    </location>
</feature>
<name>A0A9Q0R1L7_9MAGN</name>
<dbReference type="OrthoDB" id="1898655at2759"/>
<proteinExistence type="predicted"/>
<evidence type="ECO:0000313" key="2">
    <source>
        <dbReference type="EMBL" id="KAJ4980023.1"/>
    </source>
</evidence>
<feature type="region of interest" description="Disordered" evidence="1">
    <location>
        <begin position="239"/>
        <end position="265"/>
    </location>
</feature>
<feature type="compositionally biased region" description="Low complexity" evidence="1">
    <location>
        <begin position="155"/>
        <end position="172"/>
    </location>
</feature>
<dbReference type="PANTHER" id="PTHR31390:SF12">
    <property type="entry name" value="PUTATIVE (DUF3527)-RELATED"/>
    <property type="match status" value="1"/>
</dbReference>
<gene>
    <name evidence="2" type="ORF">NE237_010803</name>
</gene>
<keyword evidence="3" id="KW-1185">Reference proteome</keyword>
<organism evidence="2 3">
    <name type="scientific">Protea cynaroides</name>
    <dbReference type="NCBI Taxonomy" id="273540"/>
    <lineage>
        <taxon>Eukaryota</taxon>
        <taxon>Viridiplantae</taxon>
        <taxon>Streptophyta</taxon>
        <taxon>Embryophyta</taxon>
        <taxon>Tracheophyta</taxon>
        <taxon>Spermatophyta</taxon>
        <taxon>Magnoliopsida</taxon>
        <taxon>Proteales</taxon>
        <taxon>Proteaceae</taxon>
        <taxon>Protea</taxon>
    </lineage>
</organism>
<reference evidence="2" key="1">
    <citation type="journal article" date="2023" name="Plant J.">
        <title>The genome of the king protea, Protea cynaroides.</title>
        <authorList>
            <person name="Chang J."/>
            <person name="Duong T.A."/>
            <person name="Schoeman C."/>
            <person name="Ma X."/>
            <person name="Roodt D."/>
            <person name="Barker N."/>
            <person name="Li Z."/>
            <person name="Van de Peer Y."/>
            <person name="Mizrachi E."/>
        </authorList>
    </citation>
    <scope>NUCLEOTIDE SEQUENCE</scope>
    <source>
        <tissue evidence="2">Young leaves</tissue>
    </source>
</reference>
<dbReference type="InterPro" id="IPR021916">
    <property type="entry name" value="DUF3527"/>
</dbReference>
<comment type="caution">
    <text evidence="2">The sequence shown here is derived from an EMBL/GenBank/DDBJ whole genome shotgun (WGS) entry which is preliminary data.</text>
</comment>
<dbReference type="EMBL" id="JAMYWD010000002">
    <property type="protein sequence ID" value="KAJ4980023.1"/>
    <property type="molecule type" value="Genomic_DNA"/>
</dbReference>
<feature type="compositionally biased region" description="Polar residues" evidence="1">
    <location>
        <begin position="186"/>
        <end position="224"/>
    </location>
</feature>
<protein>
    <submittedName>
        <fullName evidence="2">Uncharacterized protein</fullName>
    </submittedName>
</protein>
<dbReference type="Pfam" id="PF12043">
    <property type="entry name" value="DUF3527"/>
    <property type="match status" value="2"/>
</dbReference>
<feature type="region of interest" description="Disordered" evidence="1">
    <location>
        <begin position="146"/>
        <end position="224"/>
    </location>
</feature>
<accession>A0A9Q0R1L7</accession>